<keyword evidence="4 6" id="KW-1133">Transmembrane helix</keyword>
<organism evidence="8 9">
    <name type="scientific">Plakobranchus ocellatus</name>
    <dbReference type="NCBI Taxonomy" id="259542"/>
    <lineage>
        <taxon>Eukaryota</taxon>
        <taxon>Metazoa</taxon>
        <taxon>Spiralia</taxon>
        <taxon>Lophotrochozoa</taxon>
        <taxon>Mollusca</taxon>
        <taxon>Gastropoda</taxon>
        <taxon>Heterobranchia</taxon>
        <taxon>Euthyneura</taxon>
        <taxon>Panpulmonata</taxon>
        <taxon>Sacoglossa</taxon>
        <taxon>Placobranchoidea</taxon>
        <taxon>Plakobranchidae</taxon>
        <taxon>Plakobranchus</taxon>
    </lineage>
</organism>
<evidence type="ECO:0000256" key="6">
    <source>
        <dbReference type="SAM" id="Phobius"/>
    </source>
</evidence>
<accession>A0AAV4A335</accession>
<feature type="transmembrane region" description="Helical" evidence="6">
    <location>
        <begin position="296"/>
        <end position="321"/>
    </location>
</feature>
<proteinExistence type="inferred from homology"/>
<feature type="transmembrane region" description="Helical" evidence="6">
    <location>
        <begin position="150"/>
        <end position="171"/>
    </location>
</feature>
<dbReference type="PIRSF" id="PIRSF002808">
    <property type="entry name" value="Hexose_phosphate_transp"/>
    <property type="match status" value="1"/>
</dbReference>
<comment type="caution">
    <text evidence="8">The sequence shown here is derived from an EMBL/GenBank/DDBJ whole genome shotgun (WGS) entry which is preliminary data.</text>
</comment>
<evidence type="ECO:0000259" key="7">
    <source>
        <dbReference type="PROSITE" id="PS50850"/>
    </source>
</evidence>
<evidence type="ECO:0000256" key="3">
    <source>
        <dbReference type="ARBA" id="ARBA00022692"/>
    </source>
</evidence>
<feature type="transmembrane region" description="Helical" evidence="6">
    <location>
        <begin position="54"/>
        <end position="75"/>
    </location>
</feature>
<keyword evidence="5 6" id="KW-0472">Membrane</keyword>
<reference evidence="8 9" key="1">
    <citation type="journal article" date="2021" name="Elife">
        <title>Chloroplast acquisition without the gene transfer in kleptoplastic sea slugs, Plakobranchus ocellatus.</title>
        <authorList>
            <person name="Maeda T."/>
            <person name="Takahashi S."/>
            <person name="Yoshida T."/>
            <person name="Shimamura S."/>
            <person name="Takaki Y."/>
            <person name="Nagai Y."/>
            <person name="Toyoda A."/>
            <person name="Suzuki Y."/>
            <person name="Arimoto A."/>
            <person name="Ishii H."/>
            <person name="Satoh N."/>
            <person name="Nishiyama T."/>
            <person name="Hasebe M."/>
            <person name="Maruyama T."/>
            <person name="Minagawa J."/>
            <person name="Obokata J."/>
            <person name="Shigenobu S."/>
        </authorList>
    </citation>
    <scope>NUCLEOTIDE SEQUENCE [LARGE SCALE GENOMIC DNA]</scope>
</reference>
<dbReference type="InterPro" id="IPR051337">
    <property type="entry name" value="OPA_Antiporter"/>
</dbReference>
<feature type="transmembrane region" description="Helical" evidence="6">
    <location>
        <begin position="228"/>
        <end position="253"/>
    </location>
</feature>
<dbReference type="InterPro" id="IPR011701">
    <property type="entry name" value="MFS"/>
</dbReference>
<dbReference type="SUPFAM" id="SSF103473">
    <property type="entry name" value="MFS general substrate transporter"/>
    <property type="match status" value="1"/>
</dbReference>
<dbReference type="InterPro" id="IPR036259">
    <property type="entry name" value="MFS_trans_sf"/>
</dbReference>
<comment type="similarity">
    <text evidence="2">Belongs to the major facilitator superfamily. Organophosphate:Pi antiporter (OPA) (TC 2.A.1.4) family.</text>
</comment>
<dbReference type="InterPro" id="IPR000849">
    <property type="entry name" value="Sugar_P_transporter"/>
</dbReference>
<evidence type="ECO:0000256" key="5">
    <source>
        <dbReference type="ARBA" id="ARBA00023136"/>
    </source>
</evidence>
<evidence type="ECO:0000313" key="8">
    <source>
        <dbReference type="EMBL" id="GFO01257.1"/>
    </source>
</evidence>
<dbReference type="GO" id="GO:0061513">
    <property type="term" value="F:glucose 6-phosphate:phosphate antiporter activity"/>
    <property type="evidence" value="ECO:0007669"/>
    <property type="project" value="TreeGrafter"/>
</dbReference>
<dbReference type="GO" id="GO:0005789">
    <property type="term" value="C:endoplasmic reticulum membrane"/>
    <property type="evidence" value="ECO:0007669"/>
    <property type="project" value="TreeGrafter"/>
</dbReference>
<feature type="transmembrane region" description="Helical" evidence="6">
    <location>
        <begin position="118"/>
        <end position="138"/>
    </location>
</feature>
<feature type="transmembrane region" description="Helical" evidence="6">
    <location>
        <begin position="363"/>
        <end position="382"/>
    </location>
</feature>
<dbReference type="Gene3D" id="1.20.1250.20">
    <property type="entry name" value="MFS general substrate transporter like domains"/>
    <property type="match status" value="2"/>
</dbReference>
<name>A0AAV4A335_9GAST</name>
<dbReference type="PANTHER" id="PTHR43826:SF3">
    <property type="entry name" value="GLUCOSE-6-PHOSPHATE EXCHANGER SLC37A4"/>
    <property type="match status" value="1"/>
</dbReference>
<evidence type="ECO:0000313" key="9">
    <source>
        <dbReference type="Proteomes" id="UP000735302"/>
    </source>
</evidence>
<sequence length="393" mass="42161">MYEKVGIQEIVDAAAAIQCTKPCTRSNEIESLIVSCQHFGYMIVKTVSGPLADVVLPSLLLSSSLLLTGFTLASFTAASSVLMFSVASFLCGFFQGPAWGACAVLLKQLVASEQFATWWGILSISSNVAGTFGPYLSAALINNYGWRSTFATVSTATMAFAGVSFVTLRLLMQQNKKAKDTASRQHFLDVFTPQFGLVFLSYMLVSTVRGACTDWGSMFLMQSKQRSLVIASSFSSTQEIGGIVGSVAAGYVADMMVSKNSGSIKPRYIISLFLTILQTVGVLAFIFCVDSQSSQMWINFVAFLIGFGMYGAITLFGVLAMEVAPANLAGTSHSMVTLGANLGRVMAGYPLSLIATLLTWHESFLAVLVISLLSVSVLFIGLQYRGLTEKKNI</sequence>
<dbReference type="PANTHER" id="PTHR43826">
    <property type="entry name" value="GLUCOSE-6-PHOSPHATE EXCHANGER SLC37A4"/>
    <property type="match status" value="1"/>
</dbReference>
<dbReference type="EMBL" id="BLXT01003251">
    <property type="protein sequence ID" value="GFO01257.1"/>
    <property type="molecule type" value="Genomic_DNA"/>
</dbReference>
<feature type="transmembrane region" description="Helical" evidence="6">
    <location>
        <begin position="268"/>
        <end position="289"/>
    </location>
</feature>
<feature type="domain" description="Major facilitator superfamily (MFS) profile" evidence="7">
    <location>
        <begin position="1"/>
        <end position="386"/>
    </location>
</feature>
<comment type="subcellular location">
    <subcellularLocation>
        <location evidence="1">Endomembrane system</location>
        <topology evidence="1">Multi-pass membrane protein</topology>
    </subcellularLocation>
</comment>
<evidence type="ECO:0000256" key="2">
    <source>
        <dbReference type="ARBA" id="ARBA00009598"/>
    </source>
</evidence>
<feature type="transmembrane region" description="Helical" evidence="6">
    <location>
        <begin position="81"/>
        <end position="106"/>
    </location>
</feature>
<dbReference type="GO" id="GO:0035435">
    <property type="term" value="P:phosphate ion transmembrane transport"/>
    <property type="evidence" value="ECO:0007669"/>
    <property type="project" value="TreeGrafter"/>
</dbReference>
<gene>
    <name evidence="8" type="ORF">PoB_002776200</name>
</gene>
<keyword evidence="9" id="KW-1185">Reference proteome</keyword>
<dbReference type="PROSITE" id="PS50850">
    <property type="entry name" value="MFS"/>
    <property type="match status" value="1"/>
</dbReference>
<dbReference type="Pfam" id="PF07690">
    <property type="entry name" value="MFS_1"/>
    <property type="match status" value="1"/>
</dbReference>
<dbReference type="Proteomes" id="UP000735302">
    <property type="component" value="Unassembled WGS sequence"/>
</dbReference>
<dbReference type="AlphaFoldDB" id="A0AAV4A335"/>
<evidence type="ECO:0000256" key="1">
    <source>
        <dbReference type="ARBA" id="ARBA00004127"/>
    </source>
</evidence>
<dbReference type="InterPro" id="IPR020846">
    <property type="entry name" value="MFS_dom"/>
</dbReference>
<evidence type="ECO:0000256" key="4">
    <source>
        <dbReference type="ARBA" id="ARBA00022989"/>
    </source>
</evidence>
<keyword evidence="3 6" id="KW-0812">Transmembrane</keyword>
<protein>
    <submittedName>
        <fullName evidence="8">Glucose-6-phosphate translocase</fullName>
    </submittedName>
</protein>